<proteinExistence type="predicted"/>
<name>A0AAV4EA55_9GAST</name>
<feature type="compositionally biased region" description="Polar residues" evidence="1">
    <location>
        <begin position="31"/>
        <end position="45"/>
    </location>
</feature>
<keyword evidence="3" id="KW-1185">Reference proteome</keyword>
<sequence>MAQDEAFIELRSLASLDTLTYLLDKDDHSPDNQNQGKTNTNYSNVRSFPRHQDFRRDVPAPVGAQATSLTPSVLPLLEVQEPYCISPTTFQNPVYDHLSGLSADGSPGSSKYGWDWDRSSIHTEGKGPQETSMAKEICKKDLLSLHIATKDKVQGSLTPCDLKFF</sequence>
<dbReference type="EMBL" id="BMAT01000004">
    <property type="protein sequence ID" value="GFR57371.1"/>
    <property type="molecule type" value="Genomic_DNA"/>
</dbReference>
<protein>
    <submittedName>
        <fullName evidence="2">Uncharacterized protein</fullName>
    </submittedName>
</protein>
<evidence type="ECO:0000313" key="3">
    <source>
        <dbReference type="Proteomes" id="UP000762676"/>
    </source>
</evidence>
<dbReference type="AlphaFoldDB" id="A0AAV4EA55"/>
<evidence type="ECO:0000256" key="1">
    <source>
        <dbReference type="SAM" id="MobiDB-lite"/>
    </source>
</evidence>
<accession>A0AAV4EA55</accession>
<comment type="caution">
    <text evidence="2">The sequence shown here is derived from an EMBL/GenBank/DDBJ whole genome shotgun (WGS) entry which is preliminary data.</text>
</comment>
<evidence type="ECO:0000313" key="2">
    <source>
        <dbReference type="EMBL" id="GFR57371.1"/>
    </source>
</evidence>
<dbReference type="Proteomes" id="UP000762676">
    <property type="component" value="Unassembled WGS sequence"/>
</dbReference>
<organism evidence="2 3">
    <name type="scientific">Elysia marginata</name>
    <dbReference type="NCBI Taxonomy" id="1093978"/>
    <lineage>
        <taxon>Eukaryota</taxon>
        <taxon>Metazoa</taxon>
        <taxon>Spiralia</taxon>
        <taxon>Lophotrochozoa</taxon>
        <taxon>Mollusca</taxon>
        <taxon>Gastropoda</taxon>
        <taxon>Heterobranchia</taxon>
        <taxon>Euthyneura</taxon>
        <taxon>Panpulmonata</taxon>
        <taxon>Sacoglossa</taxon>
        <taxon>Placobranchoidea</taxon>
        <taxon>Plakobranchidae</taxon>
        <taxon>Elysia</taxon>
    </lineage>
</organism>
<feature type="region of interest" description="Disordered" evidence="1">
    <location>
        <begin position="25"/>
        <end position="45"/>
    </location>
</feature>
<gene>
    <name evidence="2" type="ORF">ElyMa_000000300</name>
</gene>
<reference evidence="2 3" key="1">
    <citation type="journal article" date="2021" name="Elife">
        <title>Chloroplast acquisition without the gene transfer in kleptoplastic sea slugs, Plakobranchus ocellatus.</title>
        <authorList>
            <person name="Maeda T."/>
            <person name="Takahashi S."/>
            <person name="Yoshida T."/>
            <person name="Shimamura S."/>
            <person name="Takaki Y."/>
            <person name="Nagai Y."/>
            <person name="Toyoda A."/>
            <person name="Suzuki Y."/>
            <person name="Arimoto A."/>
            <person name="Ishii H."/>
            <person name="Satoh N."/>
            <person name="Nishiyama T."/>
            <person name="Hasebe M."/>
            <person name="Maruyama T."/>
            <person name="Minagawa J."/>
            <person name="Obokata J."/>
            <person name="Shigenobu S."/>
        </authorList>
    </citation>
    <scope>NUCLEOTIDE SEQUENCE [LARGE SCALE GENOMIC DNA]</scope>
</reference>